<dbReference type="Gene3D" id="3.30.460.40">
    <property type="match status" value="1"/>
</dbReference>
<name>A0A402AHJ2_9CHLR</name>
<dbReference type="InterPro" id="IPR043519">
    <property type="entry name" value="NT_sf"/>
</dbReference>
<dbReference type="EMBL" id="BIFS01000001">
    <property type="protein sequence ID" value="GCE18576.1"/>
    <property type="molecule type" value="Genomic_DNA"/>
</dbReference>
<dbReference type="SUPFAM" id="SSF81301">
    <property type="entry name" value="Nucleotidyltransferase"/>
    <property type="match status" value="1"/>
</dbReference>
<dbReference type="Proteomes" id="UP000287188">
    <property type="component" value="Unassembled WGS sequence"/>
</dbReference>
<keyword evidence="2" id="KW-1185">Reference proteome</keyword>
<evidence type="ECO:0000313" key="1">
    <source>
        <dbReference type="EMBL" id="GCE18576.1"/>
    </source>
</evidence>
<sequence>MVVQGILINILFGQDIEIPYSMKTQSPDTSIEAERVLVELIRKASVSKRLKLVQSMTQGTFLANIHAWRENHPEANEQEAAVIFVSMSYGPQLAQYTQTALAIRKDWHLQPVCLLDVIEEMSNLLNSVGVPCYLGGSIASSLYGMQQLAQDIDLIIDIPSQGISLSSFITLISSLNPYYIFDEHVMQQAFCQHTAFSLLHLDTLIKIDVIVKNRRTFSLSQPQEIHTLMLDERHTGVRVTSVYEMILFKLHRYHQDQVSRRDGMTNDIEWNDILGMLKVQGPLLDLLFFEQEVWHLRLEDIWKLVLVDAGLRNA</sequence>
<evidence type="ECO:0000313" key="2">
    <source>
        <dbReference type="Proteomes" id="UP000287188"/>
    </source>
</evidence>
<dbReference type="OrthoDB" id="146765at2"/>
<gene>
    <name evidence="1" type="ORF">KDK_23760</name>
</gene>
<dbReference type="AlphaFoldDB" id="A0A402AHJ2"/>
<reference evidence="2" key="1">
    <citation type="submission" date="2018-12" db="EMBL/GenBank/DDBJ databases">
        <title>Tengunoibacter tsumagoiensis gen. nov., sp. nov., Dictyobacter kobayashii sp. nov., D. alpinus sp. nov., and D. joshuensis sp. nov. and description of Dictyobacteraceae fam. nov. within the order Ktedonobacterales isolated from Tengu-no-mugimeshi.</title>
        <authorList>
            <person name="Wang C.M."/>
            <person name="Zheng Y."/>
            <person name="Sakai Y."/>
            <person name="Toyoda A."/>
            <person name="Minakuchi Y."/>
            <person name="Abe K."/>
            <person name="Yokota A."/>
            <person name="Yabe S."/>
        </authorList>
    </citation>
    <scope>NUCLEOTIDE SEQUENCE [LARGE SCALE GENOMIC DNA]</scope>
    <source>
        <strain evidence="2">Uno11</strain>
    </source>
</reference>
<protein>
    <submittedName>
        <fullName evidence="1">Uncharacterized protein</fullName>
    </submittedName>
</protein>
<accession>A0A402AHJ2</accession>
<organism evidence="1 2">
    <name type="scientific">Dictyobacter kobayashii</name>
    <dbReference type="NCBI Taxonomy" id="2014872"/>
    <lineage>
        <taxon>Bacteria</taxon>
        <taxon>Bacillati</taxon>
        <taxon>Chloroflexota</taxon>
        <taxon>Ktedonobacteria</taxon>
        <taxon>Ktedonobacterales</taxon>
        <taxon>Dictyobacteraceae</taxon>
        <taxon>Dictyobacter</taxon>
    </lineage>
</organism>
<dbReference type="RefSeq" id="WP_136625193.1">
    <property type="nucleotide sequence ID" value="NZ_BIFS01000001.1"/>
</dbReference>
<comment type="caution">
    <text evidence="1">The sequence shown here is derived from an EMBL/GenBank/DDBJ whole genome shotgun (WGS) entry which is preliminary data.</text>
</comment>
<proteinExistence type="predicted"/>